<name>A0A9Q8TZJ2_9GAMM</name>
<protein>
    <submittedName>
        <fullName evidence="1">Uncharacterized protein</fullName>
    </submittedName>
</protein>
<evidence type="ECO:0000313" key="2">
    <source>
        <dbReference type="Proteomes" id="UP001056381"/>
    </source>
</evidence>
<gene>
    <name evidence="1" type="ORF">M9B40_01185</name>
</gene>
<keyword evidence="2" id="KW-1185">Reference proteome</keyword>
<accession>A0A9Q8TZJ2</accession>
<sequence length="132" mass="15238">MQATFFSGFSDTSEALDFMLEQIQSNFQIGNKVFLNLDNNLLDKFEDLKRKKFHETNNLAFLYNKNVQVNGEIGDKSFDEAHVLSSEINLSEDNFLSAFIYTTEADNNILKTSRELYSKLQKANIDVKHEKI</sequence>
<dbReference type="EMBL" id="CP097966">
    <property type="protein sequence ID" value="URQ63404.1"/>
    <property type="molecule type" value="Genomic_DNA"/>
</dbReference>
<dbReference type="AlphaFoldDB" id="A0A9Q8TZJ2"/>
<organism evidence="1 2">
    <name type="scientific">SAR86 cluster bacterium</name>
    <dbReference type="NCBI Taxonomy" id="2030880"/>
    <lineage>
        <taxon>Bacteria</taxon>
        <taxon>Pseudomonadati</taxon>
        <taxon>Pseudomonadota</taxon>
        <taxon>Gammaproteobacteria</taxon>
        <taxon>SAR86 cluster</taxon>
    </lineage>
</organism>
<proteinExistence type="predicted"/>
<dbReference type="Proteomes" id="UP001056381">
    <property type="component" value="Chromosome"/>
</dbReference>
<reference evidence="1" key="1">
    <citation type="submission" date="2022-05" db="EMBL/GenBank/DDBJ databases">
        <title>Single-amplified genomics reveal most streamlined microbe among free-living bacteria.</title>
        <authorList>
            <person name="Roda-Garcia J."/>
            <person name="Haro-Moreno J.M."/>
            <person name="Rodriguez-Valera F."/>
            <person name="Almagro-Moreno S."/>
            <person name="Lopez-Perez M."/>
        </authorList>
    </citation>
    <scope>NUCLEOTIDE SEQUENCE</scope>
    <source>
        <strain evidence="1">TMED112-D2-2</strain>
    </source>
</reference>
<evidence type="ECO:0000313" key="1">
    <source>
        <dbReference type="EMBL" id="URQ63404.1"/>
    </source>
</evidence>